<reference evidence="9" key="1">
    <citation type="submission" date="2021-06" db="EMBL/GenBank/DDBJ databases">
        <authorList>
            <person name="Hodson N. C."/>
            <person name="Mongue J. A."/>
            <person name="Jaron S. K."/>
        </authorList>
    </citation>
    <scope>NUCLEOTIDE SEQUENCE</scope>
</reference>
<evidence type="ECO:0000256" key="4">
    <source>
        <dbReference type="ARBA" id="ARBA00022989"/>
    </source>
</evidence>
<dbReference type="PANTHER" id="PTHR46022">
    <property type="entry name" value="PROTEIN PATCHED"/>
    <property type="match status" value="1"/>
</dbReference>
<dbReference type="GO" id="GO:0005886">
    <property type="term" value="C:plasma membrane"/>
    <property type="evidence" value="ECO:0007669"/>
    <property type="project" value="TreeGrafter"/>
</dbReference>
<evidence type="ECO:0000256" key="5">
    <source>
        <dbReference type="ARBA" id="ARBA00023136"/>
    </source>
</evidence>
<feature type="transmembrane region" description="Helical" evidence="7">
    <location>
        <begin position="116"/>
        <end position="141"/>
    </location>
</feature>
<evidence type="ECO:0000256" key="1">
    <source>
        <dbReference type="ARBA" id="ARBA00004141"/>
    </source>
</evidence>
<feature type="domain" description="SSD" evidence="8">
    <location>
        <begin position="120"/>
        <end position="219"/>
    </location>
</feature>
<dbReference type="PANTHER" id="PTHR46022:SF1">
    <property type="entry name" value="PROTEIN PATCHED"/>
    <property type="match status" value="1"/>
</dbReference>
<organism evidence="9 10">
    <name type="scientific">Allacma fusca</name>
    <dbReference type="NCBI Taxonomy" id="39272"/>
    <lineage>
        <taxon>Eukaryota</taxon>
        <taxon>Metazoa</taxon>
        <taxon>Ecdysozoa</taxon>
        <taxon>Arthropoda</taxon>
        <taxon>Hexapoda</taxon>
        <taxon>Collembola</taxon>
        <taxon>Symphypleona</taxon>
        <taxon>Sminthuridae</taxon>
        <taxon>Allacma</taxon>
    </lineage>
</organism>
<dbReference type="GO" id="GO:0045879">
    <property type="term" value="P:negative regulation of smoothened signaling pathway"/>
    <property type="evidence" value="ECO:0007669"/>
    <property type="project" value="TreeGrafter"/>
</dbReference>
<dbReference type="GO" id="GO:0097108">
    <property type="term" value="F:hedgehog family protein binding"/>
    <property type="evidence" value="ECO:0007669"/>
    <property type="project" value="TreeGrafter"/>
</dbReference>
<dbReference type="EMBL" id="CAJVCH010365339">
    <property type="protein sequence ID" value="CAG7816264.1"/>
    <property type="molecule type" value="Genomic_DNA"/>
</dbReference>
<keyword evidence="5 7" id="KW-0472">Membrane</keyword>
<proteinExistence type="inferred from homology"/>
<evidence type="ECO:0000313" key="9">
    <source>
        <dbReference type="EMBL" id="CAG7816264.1"/>
    </source>
</evidence>
<keyword evidence="10" id="KW-1185">Reference proteome</keyword>
<name>A0A8J2KND9_9HEXA</name>
<evidence type="ECO:0000256" key="2">
    <source>
        <dbReference type="ARBA" id="ARBA00005585"/>
    </source>
</evidence>
<protein>
    <recommendedName>
        <fullName evidence="8">SSD domain-containing protein</fullName>
    </recommendedName>
</protein>
<sequence length="219" mass="23676">AGGLMSTVQLMSSSELFEFGRETWRLNHVEWSESKAQEVLTAWQTRFANEVSHLSMDEDRSSQFNFYTFTAAGLDSVVESASQFSWAWGGARVCGVVGITAIVGFLLSVDIQDWKVLLGLLLGGIFIALLGTTAGCGIAGFLKIPFNVASVQVWPYLTLSLVSQVFFILLYSQLKSGHDAKGTLKRHGFSLVLGIVSVAVFTGSGALFPIPAVRSMALQ</sequence>
<dbReference type="AlphaFoldDB" id="A0A8J2KND9"/>
<feature type="non-terminal residue" evidence="9">
    <location>
        <position position="1"/>
    </location>
</feature>
<feature type="transmembrane region" description="Helical" evidence="7">
    <location>
        <begin position="191"/>
        <end position="210"/>
    </location>
</feature>
<feature type="transmembrane region" description="Helical" evidence="7">
    <location>
        <begin position="153"/>
        <end position="171"/>
    </location>
</feature>
<dbReference type="PROSITE" id="PS50156">
    <property type="entry name" value="SSD"/>
    <property type="match status" value="1"/>
</dbReference>
<evidence type="ECO:0000259" key="8">
    <source>
        <dbReference type="PROSITE" id="PS50156"/>
    </source>
</evidence>
<dbReference type="InterPro" id="IPR000731">
    <property type="entry name" value="SSD"/>
</dbReference>
<feature type="transmembrane region" description="Helical" evidence="7">
    <location>
        <begin position="86"/>
        <end position="109"/>
    </location>
</feature>
<accession>A0A8J2KND9</accession>
<dbReference type="GO" id="GO:0008158">
    <property type="term" value="F:hedgehog receptor activity"/>
    <property type="evidence" value="ECO:0007669"/>
    <property type="project" value="TreeGrafter"/>
</dbReference>
<dbReference type="Pfam" id="PF12349">
    <property type="entry name" value="Sterol-sensing"/>
    <property type="match status" value="1"/>
</dbReference>
<keyword evidence="3 7" id="KW-0812">Transmembrane</keyword>
<keyword evidence="6" id="KW-0325">Glycoprotein</keyword>
<evidence type="ECO:0000313" key="10">
    <source>
        <dbReference type="Proteomes" id="UP000708208"/>
    </source>
</evidence>
<dbReference type="Proteomes" id="UP000708208">
    <property type="component" value="Unassembled WGS sequence"/>
</dbReference>
<comment type="similarity">
    <text evidence="2">Belongs to the patched family.</text>
</comment>
<evidence type="ECO:0000256" key="7">
    <source>
        <dbReference type="SAM" id="Phobius"/>
    </source>
</evidence>
<keyword evidence="4 7" id="KW-1133">Transmembrane helix</keyword>
<feature type="non-terminal residue" evidence="9">
    <location>
        <position position="219"/>
    </location>
</feature>
<gene>
    <name evidence="9" type="ORF">AFUS01_LOCUS26891</name>
</gene>
<dbReference type="InterPro" id="IPR053958">
    <property type="entry name" value="HMGCR/SNAP/NPC1-like_SSD"/>
</dbReference>
<comment type="subcellular location">
    <subcellularLocation>
        <location evidence="1">Membrane</location>
        <topology evidence="1">Multi-pass membrane protein</topology>
    </subcellularLocation>
</comment>
<evidence type="ECO:0000256" key="3">
    <source>
        <dbReference type="ARBA" id="ARBA00022692"/>
    </source>
</evidence>
<comment type="caution">
    <text evidence="9">The sequence shown here is derived from an EMBL/GenBank/DDBJ whole genome shotgun (WGS) entry which is preliminary data.</text>
</comment>
<dbReference type="GO" id="GO:0005119">
    <property type="term" value="F:smoothened binding"/>
    <property type="evidence" value="ECO:0007669"/>
    <property type="project" value="TreeGrafter"/>
</dbReference>
<evidence type="ECO:0000256" key="6">
    <source>
        <dbReference type="ARBA" id="ARBA00023180"/>
    </source>
</evidence>